<dbReference type="InParanoid" id="B8C1L4"/>
<name>B8C1L4_THAPS</name>
<evidence type="ECO:0000313" key="4">
    <source>
        <dbReference type="Proteomes" id="UP000001449"/>
    </source>
</evidence>
<dbReference type="PaxDb" id="35128-Thaps4972"/>
<dbReference type="Proteomes" id="UP000001449">
    <property type="component" value="Chromosome 5"/>
</dbReference>
<feature type="coiled-coil region" evidence="1">
    <location>
        <begin position="269"/>
        <end position="296"/>
    </location>
</feature>
<dbReference type="RefSeq" id="XP_002290038.1">
    <property type="nucleotide sequence ID" value="XM_002290002.1"/>
</dbReference>
<keyword evidence="1" id="KW-0175">Coiled coil</keyword>
<evidence type="ECO:0000256" key="1">
    <source>
        <dbReference type="SAM" id="Coils"/>
    </source>
</evidence>
<keyword evidence="4" id="KW-1185">Reference proteome</keyword>
<reference evidence="3 4" key="1">
    <citation type="journal article" date="2004" name="Science">
        <title>The genome of the diatom Thalassiosira pseudonana: ecology, evolution, and metabolism.</title>
        <authorList>
            <person name="Armbrust E.V."/>
            <person name="Berges J.A."/>
            <person name="Bowler C."/>
            <person name="Green B.R."/>
            <person name="Martinez D."/>
            <person name="Putnam N.H."/>
            <person name="Zhou S."/>
            <person name="Allen A.E."/>
            <person name="Apt K.E."/>
            <person name="Bechner M."/>
            <person name="Brzezinski M.A."/>
            <person name="Chaal B.K."/>
            <person name="Chiovitti A."/>
            <person name="Davis A.K."/>
            <person name="Demarest M.S."/>
            <person name="Detter J.C."/>
            <person name="Glavina T."/>
            <person name="Goodstein D."/>
            <person name="Hadi M.Z."/>
            <person name="Hellsten U."/>
            <person name="Hildebrand M."/>
            <person name="Jenkins B.D."/>
            <person name="Jurka J."/>
            <person name="Kapitonov V.V."/>
            <person name="Kroger N."/>
            <person name="Lau W.W."/>
            <person name="Lane T.W."/>
            <person name="Larimer F.W."/>
            <person name="Lippmeier J.C."/>
            <person name="Lucas S."/>
            <person name="Medina M."/>
            <person name="Montsant A."/>
            <person name="Obornik M."/>
            <person name="Parker M.S."/>
            <person name="Palenik B."/>
            <person name="Pazour G.J."/>
            <person name="Richardson P.M."/>
            <person name="Rynearson T.A."/>
            <person name="Saito M.A."/>
            <person name="Schwartz D.C."/>
            <person name="Thamatrakoln K."/>
            <person name="Valentin K."/>
            <person name="Vardi A."/>
            <person name="Wilkerson F.P."/>
            <person name="Rokhsar D.S."/>
        </authorList>
    </citation>
    <scope>NUCLEOTIDE SEQUENCE [LARGE SCALE GENOMIC DNA]</scope>
    <source>
        <strain evidence="3 4">CCMP1335</strain>
    </source>
</reference>
<dbReference type="KEGG" id="tps:THAPSDRAFT_4972"/>
<dbReference type="AlphaFoldDB" id="B8C1L4"/>
<dbReference type="HOGENOM" id="CLU_386642_0_0_1"/>
<evidence type="ECO:0000256" key="2">
    <source>
        <dbReference type="SAM" id="MobiDB-lite"/>
    </source>
</evidence>
<feature type="region of interest" description="Disordered" evidence="2">
    <location>
        <begin position="228"/>
        <end position="251"/>
    </location>
</feature>
<protein>
    <submittedName>
        <fullName evidence="3">Uncharacterized protein</fullName>
    </submittedName>
</protein>
<dbReference type="GeneID" id="7447235"/>
<proteinExistence type="predicted"/>
<reference evidence="3 4" key="2">
    <citation type="journal article" date="2008" name="Nature">
        <title>The Phaeodactylum genome reveals the evolutionary history of diatom genomes.</title>
        <authorList>
            <person name="Bowler C."/>
            <person name="Allen A.E."/>
            <person name="Badger J.H."/>
            <person name="Grimwood J."/>
            <person name="Jabbari K."/>
            <person name="Kuo A."/>
            <person name="Maheswari U."/>
            <person name="Martens C."/>
            <person name="Maumus F."/>
            <person name="Otillar R.P."/>
            <person name="Rayko E."/>
            <person name="Salamov A."/>
            <person name="Vandepoele K."/>
            <person name="Beszteri B."/>
            <person name="Gruber A."/>
            <person name="Heijde M."/>
            <person name="Katinka M."/>
            <person name="Mock T."/>
            <person name="Valentin K."/>
            <person name="Verret F."/>
            <person name="Berges J.A."/>
            <person name="Brownlee C."/>
            <person name="Cadoret J.P."/>
            <person name="Chiovitti A."/>
            <person name="Choi C.J."/>
            <person name="Coesel S."/>
            <person name="De Martino A."/>
            <person name="Detter J.C."/>
            <person name="Durkin C."/>
            <person name="Falciatore A."/>
            <person name="Fournet J."/>
            <person name="Haruta M."/>
            <person name="Huysman M.J."/>
            <person name="Jenkins B.D."/>
            <person name="Jiroutova K."/>
            <person name="Jorgensen R.E."/>
            <person name="Joubert Y."/>
            <person name="Kaplan A."/>
            <person name="Kroger N."/>
            <person name="Kroth P.G."/>
            <person name="La Roche J."/>
            <person name="Lindquist E."/>
            <person name="Lommer M."/>
            <person name="Martin-Jezequel V."/>
            <person name="Lopez P.J."/>
            <person name="Lucas S."/>
            <person name="Mangogna M."/>
            <person name="McGinnis K."/>
            <person name="Medlin L.K."/>
            <person name="Montsant A."/>
            <person name="Oudot-Le Secq M.P."/>
            <person name="Napoli C."/>
            <person name="Obornik M."/>
            <person name="Parker M.S."/>
            <person name="Petit J.L."/>
            <person name="Porcel B.M."/>
            <person name="Poulsen N."/>
            <person name="Robison M."/>
            <person name="Rychlewski L."/>
            <person name="Rynearson T.A."/>
            <person name="Schmutz J."/>
            <person name="Shapiro H."/>
            <person name="Siaut M."/>
            <person name="Stanley M."/>
            <person name="Sussman M.R."/>
            <person name="Taylor A.R."/>
            <person name="Vardi A."/>
            <person name="von Dassow P."/>
            <person name="Vyverman W."/>
            <person name="Willis A."/>
            <person name="Wyrwicz L.S."/>
            <person name="Rokhsar D.S."/>
            <person name="Weissenbach J."/>
            <person name="Armbrust E.V."/>
            <person name="Green B.R."/>
            <person name="Van de Peer Y."/>
            <person name="Grigoriev I.V."/>
        </authorList>
    </citation>
    <scope>NUCLEOTIDE SEQUENCE [LARGE SCALE GENOMIC DNA]</scope>
    <source>
        <strain evidence="3 4">CCMP1335</strain>
    </source>
</reference>
<gene>
    <name evidence="3" type="ORF">THAPSDRAFT_4972</name>
</gene>
<sequence length="715" mass="79515">MKIEQEGCICMYCKYSTGLHCINCTCEKCEAVHNIDDDVNHKTDEGGRLSVDSTTSSDYDDPRGIIIGRFGETSSSLSSMSPLLSAENYGMFTLSSDDLSEELAVDAESPQSSHGDGLSNGVDTVGRVSEEVSSGNDCNSTTMSAAVANAMMYRPGAPSPSSYASSSYASSTVYSSSSDSLAQQLNLGRKSKSTPSDYSQRVPVVHNHLRQQQQQLVSPIPQDNTYEMSPLMLPPPHPHQTHRSTSQDQYSLSNNSPLYTLSIADYEFYQLLQNEISSLQSQHAALQQSLVQLDTNTHEARTELLRTLAISGGDSKDESFVRTVEILEHLRVEQQAIKKSMEEVERVFRMRKHKLEELCWGHSLLPPNVSLPSLIKSNDDNQNVPYTRANENMEGQWFTLTKPSYIDCLGYNEDGNPMYRLGRMTFEMFKPGDLVCAIQAVFNPIKIVDHVTAGGNGCDVNDEDDEYHRGKTSHHFSVPSALNEEVQKALEKDGNGGDASVLRTYHIVTAFTIEPYSPSFGENSPNLVVKRPIKGILTTEGYALPDPTNPNSRYSIWFSGGSMSCGEPTDSHEFRVWKRIFGDAKPTTDKSSPWIGLSTARGHHHLSSRGRQRTLQYNSYEYDDDGIDDDRLFHRRRTFREGAMVLAARLFMGASGYNDGMDEETGEMRYSFSRPLGGHGKTYVDVLYLDDKFRLMKGHAGTLYAFVRVGSGDTR</sequence>
<dbReference type="EMBL" id="CM000642">
    <property type="protein sequence ID" value="EED91790.1"/>
    <property type="molecule type" value="Genomic_DNA"/>
</dbReference>
<evidence type="ECO:0000313" key="3">
    <source>
        <dbReference type="EMBL" id="EED91790.1"/>
    </source>
</evidence>
<accession>B8C1L4</accession>
<organism evidence="3 4">
    <name type="scientific">Thalassiosira pseudonana</name>
    <name type="common">Marine diatom</name>
    <name type="synonym">Cyclotella nana</name>
    <dbReference type="NCBI Taxonomy" id="35128"/>
    <lineage>
        <taxon>Eukaryota</taxon>
        <taxon>Sar</taxon>
        <taxon>Stramenopiles</taxon>
        <taxon>Ochrophyta</taxon>
        <taxon>Bacillariophyta</taxon>
        <taxon>Coscinodiscophyceae</taxon>
        <taxon>Thalassiosirophycidae</taxon>
        <taxon>Thalassiosirales</taxon>
        <taxon>Thalassiosiraceae</taxon>
        <taxon>Thalassiosira</taxon>
    </lineage>
</organism>